<dbReference type="InterPro" id="IPR009835">
    <property type="entry name" value="SrtB"/>
</dbReference>
<accession>A0ABQ0AUV5</accession>
<proteinExistence type="predicted"/>
<feature type="compositionally biased region" description="Low complexity" evidence="2">
    <location>
        <begin position="55"/>
        <end position="75"/>
    </location>
</feature>
<comment type="caution">
    <text evidence="3">The sequence shown here is derived from an EMBL/GenBank/DDBJ whole genome shotgun (WGS) entry which is preliminary data.</text>
</comment>
<dbReference type="CDD" id="cd05826">
    <property type="entry name" value="Sortase_B"/>
    <property type="match status" value="1"/>
</dbReference>
<dbReference type="Gene3D" id="2.40.260.10">
    <property type="entry name" value="Sortase"/>
    <property type="match status" value="1"/>
</dbReference>
<feature type="region of interest" description="Disordered" evidence="2">
    <location>
        <begin position="46"/>
        <end position="76"/>
    </location>
</feature>
<gene>
    <name evidence="3" type="ORF">F130042H8_07870</name>
</gene>
<name>A0ABQ0AUV5_9FIRM</name>
<protein>
    <recommendedName>
        <fullName evidence="5">Sortase B</fullName>
    </recommendedName>
</protein>
<evidence type="ECO:0008006" key="5">
    <source>
        <dbReference type="Google" id="ProtNLM"/>
    </source>
</evidence>
<evidence type="ECO:0000256" key="2">
    <source>
        <dbReference type="SAM" id="MobiDB-lite"/>
    </source>
</evidence>
<evidence type="ECO:0000313" key="4">
    <source>
        <dbReference type="Proteomes" id="UP001600894"/>
    </source>
</evidence>
<evidence type="ECO:0000256" key="1">
    <source>
        <dbReference type="ARBA" id="ARBA00022801"/>
    </source>
</evidence>
<evidence type="ECO:0000313" key="3">
    <source>
        <dbReference type="EMBL" id="GAA6267727.1"/>
    </source>
</evidence>
<dbReference type="NCBIfam" id="TIGR03064">
    <property type="entry name" value="sortase_srtB"/>
    <property type="match status" value="1"/>
</dbReference>
<dbReference type="InterPro" id="IPR023365">
    <property type="entry name" value="Sortase_dom-sf"/>
</dbReference>
<dbReference type="RefSeq" id="WP_243176215.1">
    <property type="nucleotide sequence ID" value="NZ_BAABXL010000001.1"/>
</dbReference>
<dbReference type="EMBL" id="BAABXL010000001">
    <property type="protein sequence ID" value="GAA6267727.1"/>
    <property type="molecule type" value="Genomic_DNA"/>
</dbReference>
<dbReference type="Proteomes" id="UP001600894">
    <property type="component" value="Unassembled WGS sequence"/>
</dbReference>
<dbReference type="InterPro" id="IPR005754">
    <property type="entry name" value="Sortase"/>
</dbReference>
<reference evidence="3 4" key="1">
    <citation type="submission" date="2024-04" db="EMBL/GenBank/DDBJ databases">
        <title>Defined microbial consortia suppress multidrug-resistant proinflammatory Enterobacteriaceae via ecological control.</title>
        <authorList>
            <person name="Furuichi M."/>
            <person name="Kawaguchi T."/>
            <person name="Pust M."/>
            <person name="Yasuma K."/>
            <person name="Plichta D."/>
            <person name="Hasegawa N."/>
            <person name="Ohya T."/>
            <person name="Bhattarai S."/>
            <person name="Sasajima S."/>
            <person name="Aoto Y."/>
            <person name="Tuganbaev T."/>
            <person name="Yaginuma M."/>
            <person name="Ueda M."/>
            <person name="Okahashi N."/>
            <person name="Amafuji K."/>
            <person name="Kiridooshi Y."/>
            <person name="Sugita K."/>
            <person name="Strazar M."/>
            <person name="Skelly A."/>
            <person name="Suda W."/>
            <person name="Hattori M."/>
            <person name="Nakamoto N."/>
            <person name="Caballero S."/>
            <person name="Norman J."/>
            <person name="Olle B."/>
            <person name="Tanoue T."/>
            <person name="Arita M."/>
            <person name="Bucci V."/>
            <person name="Atarashi K."/>
            <person name="Xavier R."/>
            <person name="Honda K."/>
        </authorList>
    </citation>
    <scope>NUCLEOTIDE SEQUENCE [LARGE SCALE GENOMIC DNA]</scope>
    <source>
        <strain evidence="4">f13</strain>
    </source>
</reference>
<organism evidence="3 4">
    <name type="scientific">Enterocloster alcoholdehydrogenati</name>
    <dbReference type="NCBI Taxonomy" id="2547410"/>
    <lineage>
        <taxon>Bacteria</taxon>
        <taxon>Bacillati</taxon>
        <taxon>Bacillota</taxon>
        <taxon>Clostridia</taxon>
        <taxon>Lachnospirales</taxon>
        <taxon>Lachnospiraceae</taxon>
        <taxon>Enterocloster</taxon>
    </lineage>
</organism>
<dbReference type="SUPFAM" id="SSF63817">
    <property type="entry name" value="Sortase"/>
    <property type="match status" value="1"/>
</dbReference>
<keyword evidence="4" id="KW-1185">Reference proteome</keyword>
<keyword evidence="1" id="KW-0378">Hydrolase</keyword>
<sequence>MKDKEHKNKGRVKIGLLCILLAVFLVSGAMTIRQYLENKRTEDEYRQLAEQAARQTTEAPAESAPETETQPQEEPYVSPVDFAALTASNPDTIGWIRIPDTNVDYPIVQGTDNDFYLKHDFYGKESAAGTIYLDFESEKDFEGRNQILYGHNMKNGSMFKDINRYKDPEYFKTHQYFSIYTPSREIHLKAVSCYYGPAEPIVRKTAFKSQESFDAFVKEMAAPCSYKEEIAYPARNIFTLVTCSYEINDARTFLFAVEVDEEGNQIPMDDAYGEKMQALLERKMEAAKKTETAEKNGE</sequence>
<dbReference type="Pfam" id="PF04203">
    <property type="entry name" value="Sortase"/>
    <property type="match status" value="1"/>
</dbReference>